<dbReference type="Proteomes" id="UP000752696">
    <property type="component" value="Unassembled WGS sequence"/>
</dbReference>
<reference evidence="1" key="1">
    <citation type="submission" date="2020-07" db="EMBL/GenBank/DDBJ databases">
        <authorList>
            <person name="Nazaruddin N."/>
        </authorList>
    </citation>
    <scope>NUCLEOTIDE SEQUENCE</scope>
</reference>
<dbReference type="EMBL" id="CAJDYZ010012187">
    <property type="protein sequence ID" value="CAD1480568.1"/>
    <property type="molecule type" value="Genomic_DNA"/>
</dbReference>
<proteinExistence type="predicted"/>
<sequence>MCITTYRKKLIQALTKKDEQIDIRSNPRHHLEKKDGKAHKVRRYCTECYKTNSQMLGSKMAKNLSKKVTTFCSQ</sequence>
<evidence type="ECO:0000313" key="2">
    <source>
        <dbReference type="Proteomes" id="UP000752696"/>
    </source>
</evidence>
<accession>A0A6V7HL86</accession>
<name>A0A6V7HL86_9HYME</name>
<dbReference type="AlphaFoldDB" id="A0A6V7HL86"/>
<organism evidence="1 2">
    <name type="scientific">Heterotrigona itama</name>
    <dbReference type="NCBI Taxonomy" id="395501"/>
    <lineage>
        <taxon>Eukaryota</taxon>
        <taxon>Metazoa</taxon>
        <taxon>Ecdysozoa</taxon>
        <taxon>Arthropoda</taxon>
        <taxon>Hexapoda</taxon>
        <taxon>Insecta</taxon>
        <taxon>Pterygota</taxon>
        <taxon>Neoptera</taxon>
        <taxon>Endopterygota</taxon>
        <taxon>Hymenoptera</taxon>
        <taxon>Apocrita</taxon>
        <taxon>Aculeata</taxon>
        <taxon>Apoidea</taxon>
        <taxon>Anthophila</taxon>
        <taxon>Apidae</taxon>
        <taxon>Heterotrigona</taxon>
    </lineage>
</organism>
<dbReference type="OrthoDB" id="7613118at2759"/>
<feature type="non-terminal residue" evidence="1">
    <location>
        <position position="74"/>
    </location>
</feature>
<evidence type="ECO:0000313" key="1">
    <source>
        <dbReference type="EMBL" id="CAD1480568.1"/>
    </source>
</evidence>
<gene>
    <name evidence="1" type="ORF">MHI_LOCUS948124</name>
</gene>
<protein>
    <submittedName>
        <fullName evidence="1">Uncharacterized protein</fullName>
    </submittedName>
</protein>
<keyword evidence="2" id="KW-1185">Reference proteome</keyword>
<comment type="caution">
    <text evidence="1">The sequence shown here is derived from an EMBL/GenBank/DDBJ whole genome shotgun (WGS) entry which is preliminary data.</text>
</comment>